<dbReference type="GO" id="GO:0003729">
    <property type="term" value="F:mRNA binding"/>
    <property type="evidence" value="ECO:0007669"/>
    <property type="project" value="UniProtKB-ARBA"/>
</dbReference>
<dbReference type="SUPFAM" id="SSF54189">
    <property type="entry name" value="Ribosomal proteins S24e, L23 and L15e"/>
    <property type="match status" value="1"/>
</dbReference>
<comment type="similarity">
    <text evidence="1">Belongs to the universal ribosomal protein uL23 family.</text>
</comment>
<name>A0AAN9MQZ9_CANGL</name>
<dbReference type="EMBL" id="JAYMYQ010000001">
    <property type="protein sequence ID" value="KAK7358981.1"/>
    <property type="molecule type" value="Genomic_DNA"/>
</dbReference>
<evidence type="ECO:0000313" key="5">
    <source>
        <dbReference type="Proteomes" id="UP001367508"/>
    </source>
</evidence>
<evidence type="ECO:0000256" key="3">
    <source>
        <dbReference type="ARBA" id="ARBA00023274"/>
    </source>
</evidence>
<proteinExistence type="inferred from homology"/>
<dbReference type="GO" id="GO:0003735">
    <property type="term" value="F:structural constituent of ribosome"/>
    <property type="evidence" value="ECO:0007669"/>
    <property type="project" value="InterPro"/>
</dbReference>
<comment type="caution">
    <text evidence="4">The sequence shown here is derived from an EMBL/GenBank/DDBJ whole genome shotgun (WGS) entry which is preliminary data.</text>
</comment>
<dbReference type="GO" id="GO:0005762">
    <property type="term" value="C:mitochondrial large ribosomal subunit"/>
    <property type="evidence" value="ECO:0007669"/>
    <property type="project" value="TreeGrafter"/>
</dbReference>
<dbReference type="Pfam" id="PF00276">
    <property type="entry name" value="Ribosomal_L23"/>
    <property type="match status" value="1"/>
</dbReference>
<sequence>MAHITNLPMMPLMPTTSSPDIKEIAFKTAPSASKVEIKRVLETFYGLEVQKVRTLNMKGKKKHHSGYLVAKPDYKKAYVTLKKPLSFSQDLYPFRPTAKTVEDKKNKKVLTLATFGCLCLYMEATTYKELFFFEVNNIF</sequence>
<keyword evidence="2" id="KW-0689">Ribosomal protein</keyword>
<evidence type="ECO:0008006" key="6">
    <source>
        <dbReference type="Google" id="ProtNLM"/>
    </source>
</evidence>
<protein>
    <recommendedName>
        <fullName evidence="6">Ribosomal protein L23</fullName>
    </recommendedName>
</protein>
<accession>A0AAN9MQZ9</accession>
<evidence type="ECO:0000256" key="2">
    <source>
        <dbReference type="ARBA" id="ARBA00022980"/>
    </source>
</evidence>
<dbReference type="PANTHER" id="PTHR12059">
    <property type="entry name" value="RIBOSOMAL PROTEIN L23-RELATED"/>
    <property type="match status" value="1"/>
</dbReference>
<keyword evidence="5" id="KW-1185">Reference proteome</keyword>
<dbReference type="GO" id="GO:0032543">
    <property type="term" value="P:mitochondrial translation"/>
    <property type="evidence" value="ECO:0007669"/>
    <property type="project" value="TreeGrafter"/>
</dbReference>
<dbReference type="InterPro" id="IPR013025">
    <property type="entry name" value="Ribosomal_uL23-like"/>
</dbReference>
<evidence type="ECO:0000256" key="1">
    <source>
        <dbReference type="ARBA" id="ARBA00006700"/>
    </source>
</evidence>
<evidence type="ECO:0000313" key="4">
    <source>
        <dbReference type="EMBL" id="KAK7358981.1"/>
    </source>
</evidence>
<reference evidence="4 5" key="1">
    <citation type="submission" date="2024-01" db="EMBL/GenBank/DDBJ databases">
        <title>The genomes of 5 underutilized Papilionoideae crops provide insights into root nodulation and disease resistanc.</title>
        <authorList>
            <person name="Jiang F."/>
        </authorList>
    </citation>
    <scope>NUCLEOTIDE SEQUENCE [LARGE SCALE GENOMIC DNA]</scope>
    <source>
        <strain evidence="4">LVBAO_FW01</strain>
        <tissue evidence="4">Leaves</tissue>
    </source>
</reference>
<dbReference type="AlphaFoldDB" id="A0AAN9MQZ9"/>
<organism evidence="4 5">
    <name type="scientific">Canavalia gladiata</name>
    <name type="common">Sword bean</name>
    <name type="synonym">Dolichos gladiatus</name>
    <dbReference type="NCBI Taxonomy" id="3824"/>
    <lineage>
        <taxon>Eukaryota</taxon>
        <taxon>Viridiplantae</taxon>
        <taxon>Streptophyta</taxon>
        <taxon>Embryophyta</taxon>
        <taxon>Tracheophyta</taxon>
        <taxon>Spermatophyta</taxon>
        <taxon>Magnoliopsida</taxon>
        <taxon>eudicotyledons</taxon>
        <taxon>Gunneridae</taxon>
        <taxon>Pentapetalae</taxon>
        <taxon>rosids</taxon>
        <taxon>fabids</taxon>
        <taxon>Fabales</taxon>
        <taxon>Fabaceae</taxon>
        <taxon>Papilionoideae</taxon>
        <taxon>50 kb inversion clade</taxon>
        <taxon>NPAAA clade</taxon>
        <taxon>indigoferoid/millettioid clade</taxon>
        <taxon>Phaseoleae</taxon>
        <taxon>Canavalia</taxon>
    </lineage>
</organism>
<dbReference type="Proteomes" id="UP001367508">
    <property type="component" value="Unassembled WGS sequence"/>
</dbReference>
<dbReference type="Gene3D" id="3.30.70.330">
    <property type="match status" value="1"/>
</dbReference>
<keyword evidence="3" id="KW-0687">Ribonucleoprotein</keyword>
<dbReference type="PANTHER" id="PTHR12059:SF8">
    <property type="entry name" value="50S RIBOSOMAL PROTEIN L23"/>
    <property type="match status" value="1"/>
</dbReference>
<dbReference type="InterPro" id="IPR012678">
    <property type="entry name" value="Ribosomal_uL23/eL15/eS24_sf"/>
</dbReference>
<dbReference type="InterPro" id="IPR012677">
    <property type="entry name" value="Nucleotide-bd_a/b_plait_sf"/>
</dbReference>
<gene>
    <name evidence="4" type="ORF">VNO77_00924</name>
</gene>